<dbReference type="OrthoDB" id="3755682at2"/>
<comment type="caution">
    <text evidence="1">The sequence shown here is derived from an EMBL/GenBank/DDBJ whole genome shotgun (WGS) entry which is preliminary data.</text>
</comment>
<accession>A0A4V2XRQ1</accession>
<evidence type="ECO:0000313" key="2">
    <source>
        <dbReference type="Proteomes" id="UP000295075"/>
    </source>
</evidence>
<dbReference type="Proteomes" id="UP000295075">
    <property type="component" value="Unassembled WGS sequence"/>
</dbReference>
<evidence type="ECO:0000313" key="1">
    <source>
        <dbReference type="EMBL" id="TDC30695.1"/>
    </source>
</evidence>
<evidence type="ECO:0008006" key="3">
    <source>
        <dbReference type="Google" id="ProtNLM"/>
    </source>
</evidence>
<dbReference type="Gene3D" id="3.40.50.150">
    <property type="entry name" value="Vaccinia Virus protein VP39"/>
    <property type="match status" value="1"/>
</dbReference>
<gene>
    <name evidence="1" type="ORF">E1261_12735</name>
</gene>
<dbReference type="EMBL" id="SMKA01000042">
    <property type="protein sequence ID" value="TDC30695.1"/>
    <property type="molecule type" value="Genomic_DNA"/>
</dbReference>
<proteinExistence type="predicted"/>
<dbReference type="InterPro" id="IPR029063">
    <property type="entry name" value="SAM-dependent_MTases_sf"/>
</dbReference>
<organism evidence="1 2">
    <name type="scientific">Kribbella albertanoniae</name>
    <dbReference type="NCBI Taxonomy" id="1266829"/>
    <lineage>
        <taxon>Bacteria</taxon>
        <taxon>Bacillati</taxon>
        <taxon>Actinomycetota</taxon>
        <taxon>Actinomycetes</taxon>
        <taxon>Propionibacteriales</taxon>
        <taxon>Kribbellaceae</taxon>
        <taxon>Kribbella</taxon>
    </lineage>
</organism>
<protein>
    <recommendedName>
        <fullName evidence="3">Class I SAM-dependent methyltransferase</fullName>
    </recommendedName>
</protein>
<dbReference type="SUPFAM" id="SSF53335">
    <property type="entry name" value="S-adenosyl-L-methionine-dependent methyltransferases"/>
    <property type="match status" value="1"/>
</dbReference>
<reference evidence="1 2" key="1">
    <citation type="submission" date="2019-03" db="EMBL/GenBank/DDBJ databases">
        <title>Draft genome sequences of novel Actinobacteria.</title>
        <authorList>
            <person name="Sahin N."/>
            <person name="Ay H."/>
            <person name="Saygin H."/>
        </authorList>
    </citation>
    <scope>NUCLEOTIDE SEQUENCE [LARGE SCALE GENOMIC DNA]</scope>
    <source>
        <strain evidence="1 2">JCM 30547</strain>
    </source>
</reference>
<dbReference type="AlphaFoldDB" id="A0A4V2XRQ1"/>
<name>A0A4V2XRQ1_9ACTN</name>
<keyword evidence="2" id="KW-1185">Reference proteome</keyword>
<sequence length="443" mass="47421">MVGGEMLNWSDLHPADSRPAVSGPAASTLLAAALRPGDTVLIAGPHSHSLYADVAAQAESIDILVRSAPDAEELAESLTHAKTQVYCGSLDRFSTDETYDLIVALDGLERLVGPDTASLPWTEGLNKLVARLAPNGRLLLGATNSFSVNRMIQPDITAALPRDEDWGRAVGDTAPAGLKALRAEFQNVQTFGVYPSLVAAEVLVADDHQLTAATAARVVAECNSGPTLMDPYRVVMDAARARLLVELAPAWYVVAGDVEVPVATNSGELVEERLLAALRVDDQLALRREVAAYVEWLRTATESGAADNVIVDGTSYRLFGKADGGTVEEYMARFARRALESGSRQPWPAGGSAHDLTARLASMVGITLAPTTSPEMIRPLGSAEQLVTVARLADELAHASARAVLFEGTVSGIRRSVPYRLGHAMLNPARVVRRRLKRLVRRR</sequence>